<accession>A0A9P5YDC8</accession>
<comment type="function">
    <text evidence="7">Arginine methyltransferase involved in the assembly or stability of mitochondrial NADH:ubiquinone oxidoreductase complex (complex I).</text>
</comment>
<dbReference type="GO" id="GO:0005739">
    <property type="term" value="C:mitochondrion"/>
    <property type="evidence" value="ECO:0007669"/>
    <property type="project" value="UniProtKB-SubCell"/>
</dbReference>
<keyword evidence="10" id="KW-1185">Reference proteome</keyword>
<keyword evidence="3 7" id="KW-0489">Methyltransferase</keyword>
<name>A0A9P5YDC8_9AGAR</name>
<comment type="subcellular location">
    <subcellularLocation>
        <location evidence="1 7">Mitochondrion</location>
    </subcellularLocation>
</comment>
<evidence type="ECO:0000313" key="10">
    <source>
        <dbReference type="Proteomes" id="UP000807353"/>
    </source>
</evidence>
<evidence type="ECO:0000256" key="3">
    <source>
        <dbReference type="ARBA" id="ARBA00022603"/>
    </source>
</evidence>
<evidence type="ECO:0000256" key="4">
    <source>
        <dbReference type="ARBA" id="ARBA00022679"/>
    </source>
</evidence>
<dbReference type="Pfam" id="PF02636">
    <property type="entry name" value="Methyltransf_28"/>
    <property type="match status" value="1"/>
</dbReference>
<dbReference type="GO" id="GO:0032981">
    <property type="term" value="P:mitochondrial respiratory chain complex I assembly"/>
    <property type="evidence" value="ECO:0007669"/>
    <property type="project" value="TreeGrafter"/>
</dbReference>
<gene>
    <name evidence="9" type="ORF">BDZ94DRAFT_1251299</name>
</gene>
<dbReference type="GO" id="GO:0032259">
    <property type="term" value="P:methylation"/>
    <property type="evidence" value="ECO:0007669"/>
    <property type="project" value="UniProtKB-KW"/>
</dbReference>
<dbReference type="InterPro" id="IPR038375">
    <property type="entry name" value="NDUFAF7_sf"/>
</dbReference>
<evidence type="ECO:0000256" key="5">
    <source>
        <dbReference type="ARBA" id="ARBA00023128"/>
    </source>
</evidence>
<protein>
    <recommendedName>
        <fullName evidence="7">Protein arginine methyltransferase NDUFAF7</fullName>
        <ecNumber evidence="7">2.1.1.320</ecNumber>
    </recommendedName>
</protein>
<evidence type="ECO:0000256" key="2">
    <source>
        <dbReference type="ARBA" id="ARBA00005891"/>
    </source>
</evidence>
<dbReference type="EC" id="2.1.1.320" evidence="7"/>
<keyword evidence="5 7" id="KW-0496">Mitochondrion</keyword>
<dbReference type="SUPFAM" id="SSF53335">
    <property type="entry name" value="S-adenosyl-L-methionine-dependent methyltransferases"/>
    <property type="match status" value="1"/>
</dbReference>
<dbReference type="InterPro" id="IPR003788">
    <property type="entry name" value="NDUFAF7"/>
</dbReference>
<dbReference type="PANTHER" id="PTHR12049">
    <property type="entry name" value="PROTEIN ARGININE METHYLTRANSFERASE NDUFAF7, MITOCHONDRIAL"/>
    <property type="match status" value="1"/>
</dbReference>
<feature type="region of interest" description="Disordered" evidence="8">
    <location>
        <begin position="234"/>
        <end position="258"/>
    </location>
</feature>
<evidence type="ECO:0000256" key="1">
    <source>
        <dbReference type="ARBA" id="ARBA00004173"/>
    </source>
</evidence>
<dbReference type="EMBL" id="MU150241">
    <property type="protein sequence ID" value="KAF9466590.1"/>
    <property type="molecule type" value="Genomic_DNA"/>
</dbReference>
<evidence type="ECO:0000313" key="9">
    <source>
        <dbReference type="EMBL" id="KAF9466590.1"/>
    </source>
</evidence>
<dbReference type="GO" id="GO:0035243">
    <property type="term" value="F:protein-arginine omega-N symmetric methyltransferase activity"/>
    <property type="evidence" value="ECO:0007669"/>
    <property type="project" value="UniProtKB-EC"/>
</dbReference>
<dbReference type="PANTHER" id="PTHR12049:SF7">
    <property type="entry name" value="PROTEIN ARGININE METHYLTRANSFERASE NDUFAF7, MITOCHONDRIAL"/>
    <property type="match status" value="1"/>
</dbReference>
<proteinExistence type="inferred from homology"/>
<keyword evidence="4 7" id="KW-0808">Transferase</keyword>
<comment type="catalytic activity">
    <reaction evidence="6 7">
        <text>L-arginyl-[protein] + 2 S-adenosyl-L-methionine = N(omega),N(omega)'-dimethyl-L-arginyl-[protein] + 2 S-adenosyl-L-homocysteine + 2 H(+)</text>
        <dbReference type="Rhea" id="RHEA:48108"/>
        <dbReference type="Rhea" id="RHEA-COMP:10532"/>
        <dbReference type="Rhea" id="RHEA-COMP:11992"/>
        <dbReference type="ChEBI" id="CHEBI:15378"/>
        <dbReference type="ChEBI" id="CHEBI:29965"/>
        <dbReference type="ChEBI" id="CHEBI:57856"/>
        <dbReference type="ChEBI" id="CHEBI:59789"/>
        <dbReference type="ChEBI" id="CHEBI:88221"/>
        <dbReference type="EC" id="2.1.1.320"/>
    </reaction>
</comment>
<dbReference type="Gene3D" id="3.40.50.12710">
    <property type="match status" value="1"/>
</dbReference>
<evidence type="ECO:0000256" key="7">
    <source>
        <dbReference type="RuleBase" id="RU364114"/>
    </source>
</evidence>
<sequence>MWLRSLHPRILSPSLSRLHYHPTRACLRFYSDATTKSAPPPPITKVEKLVLDSIKATGPIPFATYMQLCLSHPTHGYYTNPNHAVFGTRGDFTTSPEISQVFGEIIGIWFLSQWVSAGKPERVRLVELGPGRGTLMSDILRVISQVTKSVNPVRAVHLVETSRPLREQQAVVLERRVASRSNLHWHDAVDEVPPAPDTYTMLVAHEFFDALPVHVLQKTQQGWNEVLVASSLEPLKDPRRAESTTPDSTDLDSETAPDSAMVYPRLRRVLSPAPTGISTVLGASSPRFQAMAEGTTIEVSPAAYRIGRKVGEMVAGGKRETGVDEAAVENNVKGTVGGCGLIVDYGGAKVHEDSFRAFKNHEIVDVFHRPGECDLTTNVDFAFLSEAMGDLVKTHGPISQRTFLTRMGLDVRMEALALAAEGDKEREGGLKTAAKRLVDPLGMGAEYRFMGITSGKEADEVWPFVEQLG</sequence>
<comment type="similarity">
    <text evidence="2 7">Belongs to the NDUFAF7 family.</text>
</comment>
<dbReference type="AlphaFoldDB" id="A0A9P5YDC8"/>
<evidence type="ECO:0000256" key="6">
    <source>
        <dbReference type="ARBA" id="ARBA00048612"/>
    </source>
</evidence>
<dbReference type="Proteomes" id="UP000807353">
    <property type="component" value="Unassembled WGS sequence"/>
</dbReference>
<reference evidence="9" key="1">
    <citation type="submission" date="2020-11" db="EMBL/GenBank/DDBJ databases">
        <authorList>
            <consortium name="DOE Joint Genome Institute"/>
            <person name="Ahrendt S."/>
            <person name="Riley R."/>
            <person name="Andreopoulos W."/>
            <person name="Labutti K."/>
            <person name="Pangilinan J."/>
            <person name="Ruiz-Duenas F.J."/>
            <person name="Barrasa J.M."/>
            <person name="Sanchez-Garcia M."/>
            <person name="Camarero S."/>
            <person name="Miyauchi S."/>
            <person name="Serrano A."/>
            <person name="Linde D."/>
            <person name="Babiker R."/>
            <person name="Drula E."/>
            <person name="Ayuso-Fernandez I."/>
            <person name="Pacheco R."/>
            <person name="Padilla G."/>
            <person name="Ferreira P."/>
            <person name="Barriuso J."/>
            <person name="Kellner H."/>
            <person name="Castanera R."/>
            <person name="Alfaro M."/>
            <person name="Ramirez L."/>
            <person name="Pisabarro A.G."/>
            <person name="Kuo A."/>
            <person name="Tritt A."/>
            <person name="Lipzen A."/>
            <person name="He G."/>
            <person name="Yan M."/>
            <person name="Ng V."/>
            <person name="Cullen D."/>
            <person name="Martin F."/>
            <person name="Rosso M.-N."/>
            <person name="Henrissat B."/>
            <person name="Hibbett D."/>
            <person name="Martinez A.T."/>
            <person name="Grigoriev I.V."/>
        </authorList>
    </citation>
    <scope>NUCLEOTIDE SEQUENCE</scope>
    <source>
        <strain evidence="9">CBS 247.69</strain>
    </source>
</reference>
<dbReference type="InterPro" id="IPR029063">
    <property type="entry name" value="SAM-dependent_MTases_sf"/>
</dbReference>
<dbReference type="OrthoDB" id="438553at2759"/>
<comment type="caution">
    <text evidence="9">The sequence shown here is derived from an EMBL/GenBank/DDBJ whole genome shotgun (WGS) entry which is preliminary data.</text>
</comment>
<organism evidence="9 10">
    <name type="scientific">Collybia nuda</name>
    <dbReference type="NCBI Taxonomy" id="64659"/>
    <lineage>
        <taxon>Eukaryota</taxon>
        <taxon>Fungi</taxon>
        <taxon>Dikarya</taxon>
        <taxon>Basidiomycota</taxon>
        <taxon>Agaricomycotina</taxon>
        <taxon>Agaricomycetes</taxon>
        <taxon>Agaricomycetidae</taxon>
        <taxon>Agaricales</taxon>
        <taxon>Tricholomatineae</taxon>
        <taxon>Clitocybaceae</taxon>
        <taxon>Collybia</taxon>
    </lineage>
</organism>
<evidence type="ECO:0000256" key="8">
    <source>
        <dbReference type="SAM" id="MobiDB-lite"/>
    </source>
</evidence>